<keyword evidence="4" id="KW-1185">Reference proteome</keyword>
<proteinExistence type="predicted"/>
<feature type="coiled-coil region" evidence="1">
    <location>
        <begin position="112"/>
        <end position="146"/>
    </location>
</feature>
<comment type="caution">
    <text evidence="3">The sequence shown here is derived from an EMBL/GenBank/DDBJ whole genome shotgun (WGS) entry which is preliminary data.</text>
</comment>
<name>A0A968KUS5_9SPIO</name>
<sequence>MKKLAKRRFSAATTGRSSSSSSSRSSSTTSRSSSSSSSRSSSSSTSRVSSSSSSRPSSSYTSSSSSSYSRPSSFSSSSSYTSSSNSSYSRPSYSSSSYQYSSSSTATEDPELRLLREREERLAAEMRRLERVKLDVRRRVQLHEQKLRGLITLHRRVVDVIDWQHIAKLNAPYNPAGIGREEYRVRVEAQRYEPSFFDKLFPSSLQASQEKLIRQIKKARELDQADYALWEELHVLADKMLAMDGQSALRVLNDANIFTEYAKGSKLAFNANTGHSPSLEGTLRVDFKEMVPSYRLRASSDGLSVVETGMDLAEYDGIVLTHISSCAVAIAHEVFSLVPQNHIIVNIHDTRIGGVIFSVELMRKELMTVIENSYMHEFIRSCNHRIAYDATAHTFGIVEPFALKEGE</sequence>
<evidence type="ECO:0000313" key="3">
    <source>
        <dbReference type="EMBL" id="NIZ69425.1"/>
    </source>
</evidence>
<gene>
    <name evidence="3" type="ORF">HCT48_04250</name>
</gene>
<evidence type="ECO:0000256" key="2">
    <source>
        <dbReference type="SAM" id="MobiDB-lite"/>
    </source>
</evidence>
<feature type="region of interest" description="Disordered" evidence="2">
    <location>
        <begin position="1"/>
        <end position="112"/>
    </location>
</feature>
<dbReference type="RefSeq" id="WP_167695516.1">
    <property type="nucleotide sequence ID" value="NZ_CP118181.1"/>
</dbReference>
<protein>
    <submittedName>
        <fullName evidence="3">Uncharacterized protein</fullName>
    </submittedName>
</protein>
<organism evidence="3 4">
    <name type="scientific">Entomospira culicis</name>
    <dbReference type="NCBI Taxonomy" id="2719989"/>
    <lineage>
        <taxon>Bacteria</taxon>
        <taxon>Pseudomonadati</taxon>
        <taxon>Spirochaetota</taxon>
        <taxon>Spirochaetia</taxon>
        <taxon>Spirochaetales</taxon>
        <taxon>Spirochaetaceae</taxon>
        <taxon>Entomospira</taxon>
    </lineage>
</organism>
<dbReference type="Proteomes" id="UP000778951">
    <property type="component" value="Unassembled WGS sequence"/>
</dbReference>
<feature type="compositionally biased region" description="Low complexity" evidence="2">
    <location>
        <begin position="17"/>
        <end position="105"/>
    </location>
</feature>
<dbReference type="EMBL" id="JAATLM010000001">
    <property type="protein sequence ID" value="NIZ69425.1"/>
    <property type="molecule type" value="Genomic_DNA"/>
</dbReference>
<evidence type="ECO:0000313" key="4">
    <source>
        <dbReference type="Proteomes" id="UP000778951"/>
    </source>
</evidence>
<keyword evidence="1" id="KW-0175">Coiled coil</keyword>
<reference evidence="3" key="1">
    <citation type="submission" date="2020-03" db="EMBL/GenBank/DDBJ databases">
        <title>Spirochaetal bacteria isolated from arthropods constitute a novel genus Entomospira genus novum within the order Spirochaetales.</title>
        <authorList>
            <person name="Grana-Miraglia L."/>
            <person name="Sikutova S."/>
            <person name="Fingerle V."/>
            <person name="Sing A."/>
            <person name="Castillo-Ramirez S."/>
            <person name="Margos G."/>
            <person name="Rudolf I."/>
        </authorList>
    </citation>
    <scope>NUCLEOTIDE SEQUENCE</scope>
    <source>
        <strain evidence="3">BR149</strain>
    </source>
</reference>
<dbReference type="AlphaFoldDB" id="A0A968KUS5"/>
<evidence type="ECO:0000256" key="1">
    <source>
        <dbReference type="SAM" id="Coils"/>
    </source>
</evidence>
<accession>A0A968KUS5</accession>